<dbReference type="GO" id="GO:0005829">
    <property type="term" value="C:cytosol"/>
    <property type="evidence" value="ECO:0007669"/>
    <property type="project" value="UniProtKB-SubCell"/>
</dbReference>
<feature type="compositionally biased region" description="Polar residues" evidence="10">
    <location>
        <begin position="130"/>
        <end position="150"/>
    </location>
</feature>
<keyword evidence="5" id="KW-0648">Protein biosynthesis</keyword>
<evidence type="ECO:0000256" key="7">
    <source>
        <dbReference type="ARBA" id="ARBA00044356"/>
    </source>
</evidence>
<dbReference type="SUPFAM" id="SSF100950">
    <property type="entry name" value="NagB/RpiA/CoA transferase-like"/>
    <property type="match status" value="1"/>
</dbReference>
<feature type="compositionally biased region" description="Low complexity" evidence="10">
    <location>
        <begin position="152"/>
        <end position="166"/>
    </location>
</feature>
<evidence type="ECO:0000256" key="9">
    <source>
        <dbReference type="RuleBase" id="RU003814"/>
    </source>
</evidence>
<dbReference type="GeneID" id="37030256"/>
<protein>
    <recommendedName>
        <fullName evidence="6">Translation initiation factor eIF2B subunit delta</fullName>
    </recommendedName>
    <alternativeName>
        <fullName evidence="7">eIF2B GDP-GTP exchange factor subunit delta</fullName>
    </alternativeName>
</protein>
<dbReference type="InterPro" id="IPR000649">
    <property type="entry name" value="IF-2B-related"/>
</dbReference>
<evidence type="ECO:0000313" key="12">
    <source>
        <dbReference type="Proteomes" id="UP000245884"/>
    </source>
</evidence>
<dbReference type="OrthoDB" id="10254737at2759"/>
<keyword evidence="3" id="KW-0963">Cytoplasm</keyword>
<dbReference type="InterPro" id="IPR037171">
    <property type="entry name" value="NagB/RpiA_transferase-like"/>
</dbReference>
<feature type="region of interest" description="Disordered" evidence="10">
    <location>
        <begin position="1"/>
        <end position="110"/>
    </location>
</feature>
<name>A0A316UNA8_9BASI</name>
<dbReference type="RefSeq" id="XP_025360443.1">
    <property type="nucleotide sequence ID" value="XM_025508433.1"/>
</dbReference>
<keyword evidence="4" id="KW-0396">Initiation factor</keyword>
<dbReference type="InterPro" id="IPR042529">
    <property type="entry name" value="IF_2B-like_C"/>
</dbReference>
<dbReference type="Pfam" id="PF01008">
    <property type="entry name" value="IF-2B"/>
    <property type="match status" value="1"/>
</dbReference>
<keyword evidence="11" id="KW-0808">Transferase</keyword>
<dbReference type="PANTHER" id="PTHR10233">
    <property type="entry name" value="TRANSLATION INITIATION FACTOR EIF-2B"/>
    <property type="match status" value="1"/>
</dbReference>
<evidence type="ECO:0000256" key="4">
    <source>
        <dbReference type="ARBA" id="ARBA00022540"/>
    </source>
</evidence>
<evidence type="ECO:0000256" key="6">
    <source>
        <dbReference type="ARBA" id="ARBA00044147"/>
    </source>
</evidence>
<evidence type="ECO:0000256" key="5">
    <source>
        <dbReference type="ARBA" id="ARBA00022917"/>
    </source>
</evidence>
<dbReference type="GO" id="GO:0003743">
    <property type="term" value="F:translation initiation factor activity"/>
    <property type="evidence" value="ECO:0007669"/>
    <property type="project" value="UniProtKB-KW"/>
</dbReference>
<comment type="subunit">
    <text evidence="8">Component of the translation initiation factor 2B (eIF2B) complex which is a heterodecamer of two sets of five different subunits: alpha, beta, gamma, delta and epsilon. Subunits alpha, beta and delta comprise a regulatory subcomplex and subunits epsilon and gamma comprise a catalytic subcomplex. Within the complex, the hexameric regulatory complex resides at the center, with the two heterodimeric catalytic subcomplexes bound on opposite sides.</text>
</comment>
<dbReference type="Gene3D" id="3.40.50.10470">
    <property type="entry name" value="Translation initiation factor eif-2b, domain 2"/>
    <property type="match status" value="1"/>
</dbReference>
<feature type="compositionally biased region" description="Low complexity" evidence="10">
    <location>
        <begin position="64"/>
        <end position="80"/>
    </location>
</feature>
<evidence type="ECO:0000313" key="11">
    <source>
        <dbReference type="EMBL" id="PWN25831.1"/>
    </source>
</evidence>
<dbReference type="AlphaFoldDB" id="A0A316UNA8"/>
<evidence type="ECO:0000256" key="2">
    <source>
        <dbReference type="ARBA" id="ARBA00007251"/>
    </source>
</evidence>
<evidence type="ECO:0000256" key="3">
    <source>
        <dbReference type="ARBA" id="ARBA00022490"/>
    </source>
</evidence>
<dbReference type="GO" id="GO:0016740">
    <property type="term" value="F:transferase activity"/>
    <property type="evidence" value="ECO:0007669"/>
    <property type="project" value="UniProtKB-KW"/>
</dbReference>
<reference evidence="11 12" key="1">
    <citation type="journal article" date="2018" name="Mol. Biol. Evol.">
        <title>Broad Genomic Sampling Reveals a Smut Pathogenic Ancestry of the Fungal Clade Ustilaginomycotina.</title>
        <authorList>
            <person name="Kijpornyongpan T."/>
            <person name="Mondo S.J."/>
            <person name="Barry K."/>
            <person name="Sandor L."/>
            <person name="Lee J."/>
            <person name="Lipzen A."/>
            <person name="Pangilinan J."/>
            <person name="LaButti K."/>
            <person name="Hainaut M."/>
            <person name="Henrissat B."/>
            <person name="Grigoriev I.V."/>
            <person name="Spatafora J.W."/>
            <person name="Aime M.C."/>
        </authorList>
    </citation>
    <scope>NUCLEOTIDE SEQUENCE [LARGE SCALE GENOMIC DNA]</scope>
    <source>
        <strain evidence="11 12">MCA 5214</strain>
    </source>
</reference>
<feature type="region of interest" description="Disordered" evidence="10">
    <location>
        <begin position="130"/>
        <end position="166"/>
    </location>
</feature>
<evidence type="ECO:0000256" key="1">
    <source>
        <dbReference type="ARBA" id="ARBA00004514"/>
    </source>
</evidence>
<feature type="compositionally biased region" description="Low complexity" evidence="10">
    <location>
        <begin position="89"/>
        <end position="110"/>
    </location>
</feature>
<proteinExistence type="inferred from homology"/>
<sequence length="494" mass="50546">MSAPKDAAASASSSSSAPKDGAAPSASLSSKDAKAAAKAAKAAKRAAAKGLAVGERQHPPKNEAGTTAGQQAAAAGGQATHQGRGPKESSSAAGAASASSSAPASSGAAAATPSQTLASLASTNASLLQPTQTAAAGPSSSTGTLSSHDLITTVHPPSTSHSTRSTLLTTSLTRSLHPSILQLQQHLASHTLLGSSARAIATLAALRDFIADYKTPRGAVLNRDLVGKLGAQIGGITAARPLGTSAGNAVRYLKYEIGVVPADMGEDEAKNHLISRIDHFVRDRIVLASRVISSHISSKLRSHGDVVVTFARSSVVERCLLDAWQVEGKRFEVICVSGETFDEGPRMAEALLSKGIPTSCVPLTALGSVMPRASLVLLGTASLLADGALYSRAGTATVAMVANRRKVPVIVCCETYKFSERVRLEGVGGNERADGHDDDLEDGSSTPSNLTKLNLVYDLTPAKYITAVASEVGLSGPESVAILLRDYKSILFGS</sequence>
<dbReference type="PANTHER" id="PTHR10233:SF14">
    <property type="entry name" value="TRANSLATION INITIATION FACTOR EIF-2B SUBUNIT DELTA"/>
    <property type="match status" value="1"/>
</dbReference>
<keyword evidence="12" id="KW-1185">Reference proteome</keyword>
<accession>A0A316UNA8</accession>
<dbReference type="Proteomes" id="UP000245884">
    <property type="component" value="Unassembled WGS sequence"/>
</dbReference>
<gene>
    <name evidence="11" type="ORF">BDZ90DRAFT_262033</name>
</gene>
<comment type="subcellular location">
    <subcellularLocation>
        <location evidence="1">Cytoplasm</location>
        <location evidence="1">Cytosol</location>
    </subcellularLocation>
</comment>
<organism evidence="11 12">
    <name type="scientific">Jaminaea rosea</name>
    <dbReference type="NCBI Taxonomy" id="1569628"/>
    <lineage>
        <taxon>Eukaryota</taxon>
        <taxon>Fungi</taxon>
        <taxon>Dikarya</taxon>
        <taxon>Basidiomycota</taxon>
        <taxon>Ustilaginomycotina</taxon>
        <taxon>Exobasidiomycetes</taxon>
        <taxon>Microstromatales</taxon>
        <taxon>Microstromatales incertae sedis</taxon>
        <taxon>Jaminaea</taxon>
    </lineage>
</organism>
<dbReference type="EMBL" id="KZ819674">
    <property type="protein sequence ID" value="PWN25831.1"/>
    <property type="molecule type" value="Genomic_DNA"/>
</dbReference>
<evidence type="ECO:0000256" key="10">
    <source>
        <dbReference type="SAM" id="MobiDB-lite"/>
    </source>
</evidence>
<evidence type="ECO:0000256" key="8">
    <source>
        <dbReference type="ARBA" id="ARBA00046432"/>
    </source>
</evidence>
<feature type="compositionally biased region" description="Low complexity" evidence="10">
    <location>
        <begin position="1"/>
        <end position="40"/>
    </location>
</feature>
<dbReference type="STRING" id="1569628.A0A316UNA8"/>
<comment type="similarity">
    <text evidence="2 9">Belongs to the eIF-2B alpha/beta/delta subunits family.</text>
</comment>